<comment type="caution">
    <text evidence="1">The sequence shown here is derived from an EMBL/GenBank/DDBJ whole genome shotgun (WGS) entry which is preliminary data.</text>
</comment>
<dbReference type="EMBL" id="RBNJ01014686">
    <property type="protein sequence ID" value="RUS24870.1"/>
    <property type="molecule type" value="Genomic_DNA"/>
</dbReference>
<accession>A0A433Q519</accession>
<organism evidence="1 2">
    <name type="scientific">Jimgerdemannia flammicorona</name>
    <dbReference type="NCBI Taxonomy" id="994334"/>
    <lineage>
        <taxon>Eukaryota</taxon>
        <taxon>Fungi</taxon>
        <taxon>Fungi incertae sedis</taxon>
        <taxon>Mucoromycota</taxon>
        <taxon>Mucoromycotina</taxon>
        <taxon>Endogonomycetes</taxon>
        <taxon>Endogonales</taxon>
        <taxon>Endogonaceae</taxon>
        <taxon>Jimgerdemannia</taxon>
    </lineage>
</organism>
<name>A0A433Q519_9FUNG</name>
<sequence length="75" mass="8303">MTSLDAWKRTEHALRTLSEFRAKLANDHRGAINYILLVLRFLTQNLSNVMNETADNPGGITVGLCGVGSFNSEPR</sequence>
<evidence type="ECO:0000313" key="2">
    <source>
        <dbReference type="Proteomes" id="UP000274822"/>
    </source>
</evidence>
<proteinExistence type="predicted"/>
<evidence type="ECO:0000313" key="1">
    <source>
        <dbReference type="EMBL" id="RUS24870.1"/>
    </source>
</evidence>
<keyword evidence="2" id="KW-1185">Reference proteome</keyword>
<reference evidence="1 2" key="1">
    <citation type="journal article" date="2018" name="New Phytol.">
        <title>Phylogenomics of Endogonaceae and evolution of mycorrhizas within Mucoromycota.</title>
        <authorList>
            <person name="Chang Y."/>
            <person name="Desiro A."/>
            <person name="Na H."/>
            <person name="Sandor L."/>
            <person name="Lipzen A."/>
            <person name="Clum A."/>
            <person name="Barry K."/>
            <person name="Grigoriev I.V."/>
            <person name="Martin F.M."/>
            <person name="Stajich J.E."/>
            <person name="Smith M.E."/>
            <person name="Bonito G."/>
            <person name="Spatafora J.W."/>
        </authorList>
    </citation>
    <scope>NUCLEOTIDE SEQUENCE [LARGE SCALE GENOMIC DNA]</scope>
    <source>
        <strain evidence="1 2">AD002</strain>
    </source>
</reference>
<dbReference type="AlphaFoldDB" id="A0A433Q519"/>
<dbReference type="Proteomes" id="UP000274822">
    <property type="component" value="Unassembled WGS sequence"/>
</dbReference>
<protein>
    <submittedName>
        <fullName evidence="1">Uncharacterized protein</fullName>
    </submittedName>
</protein>
<gene>
    <name evidence="1" type="ORF">BC938DRAFT_472968</name>
</gene>